<protein>
    <recommendedName>
        <fullName evidence="3">UspA domain-containing protein</fullName>
    </recommendedName>
</protein>
<organism evidence="1 2">
    <name type="scientific">Pseudohalioglobus lutimaris</name>
    <dbReference type="NCBI Taxonomy" id="1737061"/>
    <lineage>
        <taxon>Bacteria</taxon>
        <taxon>Pseudomonadati</taxon>
        <taxon>Pseudomonadota</taxon>
        <taxon>Gammaproteobacteria</taxon>
        <taxon>Cellvibrionales</taxon>
        <taxon>Halieaceae</taxon>
        <taxon>Pseudohalioglobus</taxon>
    </lineage>
</organism>
<gene>
    <name evidence="1" type="ORF">C0039_20520</name>
</gene>
<proteinExistence type="predicted"/>
<dbReference type="Proteomes" id="UP000235005">
    <property type="component" value="Unassembled WGS sequence"/>
</dbReference>
<accession>A0A2N5WWP9</accession>
<evidence type="ECO:0000313" key="1">
    <source>
        <dbReference type="EMBL" id="PLW66666.1"/>
    </source>
</evidence>
<dbReference type="AlphaFoldDB" id="A0A2N5WWP9"/>
<comment type="caution">
    <text evidence="1">The sequence shown here is derived from an EMBL/GenBank/DDBJ whole genome shotgun (WGS) entry which is preliminary data.</text>
</comment>
<dbReference type="EMBL" id="PKUS01000053">
    <property type="protein sequence ID" value="PLW66666.1"/>
    <property type="molecule type" value="Genomic_DNA"/>
</dbReference>
<evidence type="ECO:0008006" key="3">
    <source>
        <dbReference type="Google" id="ProtNLM"/>
    </source>
</evidence>
<evidence type="ECO:0000313" key="2">
    <source>
        <dbReference type="Proteomes" id="UP000235005"/>
    </source>
</evidence>
<name>A0A2N5WWP9_9GAMM</name>
<reference evidence="1 2" key="1">
    <citation type="submission" date="2018-01" db="EMBL/GenBank/DDBJ databases">
        <title>The draft genome sequence of Halioglobus lutimaris HF004.</title>
        <authorList>
            <person name="Du Z.-J."/>
            <person name="Shi M.-J."/>
        </authorList>
    </citation>
    <scope>NUCLEOTIDE SEQUENCE [LARGE SCALE GENOMIC DNA]</scope>
    <source>
        <strain evidence="1 2">HF004</strain>
    </source>
</reference>
<sequence length="258" mass="28477">MDVKMTNDGHILLPIDLHQIGRDKLENVMRIARSLERGVLGLMLEDLQLQQVADLPFTTEITLSGARERSLLRDHLSQRCHRINAGTRQLLLELAGSNEVELSFEEASGHRLHCALERNGGQDIFFPPRHQRQHPRQARHRTRFAIERLGLVLPSREQGQRVMTIAASLLRAGLVGQVHAVAGGDVSITELAALPLQGHRLVVRTDLELTSDNILLLIRRSPYDLMLIPRGCLEPVAPGELDAALALASGQVMVVGAG</sequence>
<keyword evidence="2" id="KW-1185">Reference proteome</keyword>